<evidence type="ECO:0000313" key="2">
    <source>
        <dbReference type="Proteomes" id="UP000245783"/>
    </source>
</evidence>
<protein>
    <submittedName>
        <fullName evidence="1">Uncharacterized protein</fullName>
    </submittedName>
</protein>
<organism evidence="1 2">
    <name type="scientific">Ceraceosorus guamensis</name>
    <dbReference type="NCBI Taxonomy" id="1522189"/>
    <lineage>
        <taxon>Eukaryota</taxon>
        <taxon>Fungi</taxon>
        <taxon>Dikarya</taxon>
        <taxon>Basidiomycota</taxon>
        <taxon>Ustilaginomycotina</taxon>
        <taxon>Exobasidiomycetes</taxon>
        <taxon>Ceraceosorales</taxon>
        <taxon>Ceraceosoraceae</taxon>
        <taxon>Ceraceosorus</taxon>
    </lineage>
</organism>
<gene>
    <name evidence="1" type="ORF">IE81DRAFT_244700</name>
</gene>
<proteinExistence type="predicted"/>
<dbReference type="GeneID" id="37033127"/>
<dbReference type="OrthoDB" id="10418808at2759"/>
<dbReference type="Proteomes" id="UP000245783">
    <property type="component" value="Unassembled WGS sequence"/>
</dbReference>
<dbReference type="EMBL" id="KZ819430">
    <property type="protein sequence ID" value="PWN40096.1"/>
    <property type="molecule type" value="Genomic_DNA"/>
</dbReference>
<dbReference type="AlphaFoldDB" id="A0A316VR75"/>
<reference evidence="1 2" key="1">
    <citation type="journal article" date="2018" name="Mol. Biol. Evol.">
        <title>Broad Genomic Sampling Reveals a Smut Pathogenic Ancestry of the Fungal Clade Ustilaginomycotina.</title>
        <authorList>
            <person name="Kijpornyongpan T."/>
            <person name="Mondo S.J."/>
            <person name="Barry K."/>
            <person name="Sandor L."/>
            <person name="Lee J."/>
            <person name="Lipzen A."/>
            <person name="Pangilinan J."/>
            <person name="LaButti K."/>
            <person name="Hainaut M."/>
            <person name="Henrissat B."/>
            <person name="Grigoriev I.V."/>
            <person name="Spatafora J.W."/>
            <person name="Aime M.C."/>
        </authorList>
    </citation>
    <scope>NUCLEOTIDE SEQUENCE [LARGE SCALE GENOMIC DNA]</scope>
    <source>
        <strain evidence="1 2">MCA 4658</strain>
    </source>
</reference>
<dbReference type="InParanoid" id="A0A316VR75"/>
<dbReference type="RefSeq" id="XP_025367256.1">
    <property type="nucleotide sequence ID" value="XM_025511257.1"/>
</dbReference>
<accession>A0A316VR75</accession>
<name>A0A316VR75_9BASI</name>
<keyword evidence="2" id="KW-1185">Reference proteome</keyword>
<sequence>MAHPHTSPPSPCCRPSTSILTSSPLALLSLLGPSAKPHAHAIGLASSSASYSILGPPVQAGGVPLSDAGDDVQTRLEKTKEALKAQSDFARIALISVQTADISPKQRSLDIEYRLPLARTKSSSPSRSSRGLKLRLDIADAQSRRPQVTKMSILTLDRSIRASLGDDVLRIWESSGNVVALLIALRTRVGLVDARSALFDSLSNARPELVKRSGRREEERLIFTGAKDGQLILHFRIEHSRHGVASAVVSLDPVLPFGVRGSASKNLLQALPDMFRELLDAAPPGPDRILQSVLAVVDAFFDQH</sequence>
<evidence type="ECO:0000313" key="1">
    <source>
        <dbReference type="EMBL" id="PWN40096.1"/>
    </source>
</evidence>